<dbReference type="Proteomes" id="UP001138921">
    <property type="component" value="Unassembled WGS sequence"/>
</dbReference>
<name>A0A9X1AEH0_9HYPH</name>
<sequence length="94" mass="10926">MLTQVIRAFFRSYGYRFLATEDLLEMKGRTYASLSIVEDEDGERKMLFRYWLDEATRTQVLSRENVEGIIASCRTLLDHSVWSEGPADRLNSSL</sequence>
<keyword evidence="2" id="KW-1185">Reference proteome</keyword>
<comment type="caution">
    <text evidence="1">The sequence shown here is derived from an EMBL/GenBank/DDBJ whole genome shotgun (WGS) entry which is preliminary data.</text>
</comment>
<gene>
    <name evidence="1" type="ORF">J1C56_21775</name>
</gene>
<protein>
    <submittedName>
        <fullName evidence="1">Uncharacterized protein</fullName>
    </submittedName>
</protein>
<evidence type="ECO:0000313" key="1">
    <source>
        <dbReference type="EMBL" id="MBT1158233.1"/>
    </source>
</evidence>
<reference evidence="1" key="1">
    <citation type="journal article" date="2021" name="Microorganisms">
        <title>Phylogenomic Reconstruction and Metabolic Potential of the Genus Aminobacter.</title>
        <authorList>
            <person name="Artuso I."/>
            <person name="Turrini P."/>
            <person name="Pirolo M."/>
            <person name="Lugli G.A."/>
            <person name="Ventura M."/>
            <person name="Visca P."/>
        </authorList>
    </citation>
    <scope>NUCLEOTIDE SEQUENCE</scope>
    <source>
        <strain evidence="1">LMG 26462</strain>
    </source>
</reference>
<reference evidence="1" key="2">
    <citation type="submission" date="2021-03" db="EMBL/GenBank/DDBJ databases">
        <authorList>
            <person name="Artuso I."/>
            <person name="Turrini P."/>
            <person name="Pirolo M."/>
            <person name="Lugli G.A."/>
            <person name="Ventura M."/>
            <person name="Visca P."/>
        </authorList>
    </citation>
    <scope>NUCLEOTIDE SEQUENCE</scope>
    <source>
        <strain evidence="1">LMG 26462</strain>
    </source>
</reference>
<evidence type="ECO:0000313" key="2">
    <source>
        <dbReference type="Proteomes" id="UP001138921"/>
    </source>
</evidence>
<dbReference type="EMBL" id="JAFLWW010000006">
    <property type="protein sequence ID" value="MBT1158233.1"/>
    <property type="molecule type" value="Genomic_DNA"/>
</dbReference>
<accession>A0A9X1AEH0</accession>
<proteinExistence type="predicted"/>
<organism evidence="1 2">
    <name type="scientific">Aminobacter anthyllidis</name>
    <dbReference type="NCBI Taxonomy" id="1035067"/>
    <lineage>
        <taxon>Bacteria</taxon>
        <taxon>Pseudomonadati</taxon>
        <taxon>Pseudomonadota</taxon>
        <taxon>Alphaproteobacteria</taxon>
        <taxon>Hyphomicrobiales</taxon>
        <taxon>Phyllobacteriaceae</taxon>
        <taxon>Aminobacter</taxon>
    </lineage>
</organism>
<dbReference type="RefSeq" id="WP_214392147.1">
    <property type="nucleotide sequence ID" value="NZ_JAFLWW010000006.1"/>
</dbReference>
<dbReference type="AlphaFoldDB" id="A0A9X1AEH0"/>